<sequence length="1449" mass="164930">MIKRIRDKISNHPLRRNVVKVLMVLFLGLVFLEFLVYFGSNLFLVNWTRTKLNEATGGVYQIDFNRLNFSLIRRGVFLNGIVMRPTHTDSTNSDQVLFDFTLDELSLKNLWYDWSDHVFTIGDIRLDNPDIGLELPAGSLKDSTKRDTNQKYDSLKVSPVKRLEDEIKKSLEKIPIGGVYIDKIEIVHADLLFLNFLSQNSINAKNTRLVIQGVDWTSSQNWKTPFNAKGFEFDLESVRFELPDLVHTLFADEVMVSSLEKRISIEKFKLESDQTKVSPTYYDVDVEQLRVGNVDLDRAFMESELEVDEIILLRPKLQVLKSHQSQNSKENSGDLNELIEGLLKSFHVQELSVNQGHFLTSDFRDSLKNRIEIDDVEFKMIEFYLGGDEERKKNQFFYGQDASMNLGGLTLYLSDEAHIIKGEKVLASSFLDEIKVQGFQITPRDTSSIKEVPNQLINVKLNELELTEANLKKLYNQGILDVERIGINSPQVEIVELSKSNSEENNTPERNSILLGYLNEVNIEELDLKNGKVQFKNEAGVRSNDIGFESFGLLLENVRFSPDTSMRIQDILLADEMVLSLEKYKLKLRDNLHVFSADNIVVDSKKSVVAIENFSLRPDEENIQNALDTYNKTVAVDFQIPSFRMEGIDIKEALLEGKLFIDRILVPKPEFTFTRYRQKKIDPMGPQLESSEGIKDILSSYFYTVVIDSVKFDNGKFNYTDYSGRREISFSEEDLGLTLKGFSINGEIDSTTQRTFFSEEIILNLADYSFSLAKGDYDVTTNDLVFNTKEKTLVIDTLKVKPGESLNSKLSIDLVLPKVRIEGIDLEDFLFDNQLDLDKLMVDGSDILLNINPEIQNNRRGRSRQVRPKTLNFIKVNEINALNSGFQLNYILGEKGVQSIQTSFDISVKDFFMDESSDSNVNLSSLFNQVAIDINDFSFALPDSLHSIQLSNLTFDNSKDETVISGIEIKPLEDLKNSMGLVVEGSIEEIGIKNNSLEEIQKSGVFDLQDLRIYKPALKLYLDSARKSESKVSMEKEELQDPFISSLLIQNIAVLEGDVGLYTKEKIPLKGMHFPSINFSVGDLNFDVLEESNEFNPKVLIDKGLDFSLSDYEFYTKDSLELLTIKNLTFSGKNLQVKGLNFSPSKGRYSYLREKGFQTDAIDLDISQLDLVGIDFKEFFENKLYKADRLLIDKMHMDVFRDKRLPELENVFKPMPQYFMENANLRIWLDSIRVSNGRIRYQEFTPGSQMPGGVAFENLNVSLSPFVTSLEGEPHPVDSMNVQAVAWVMGEGEVDLQAHLLFEPQSPMDVTVQMGPMDLTSVNDILSKGAFVKAKSGRVNSGDWSFRMDNEEVRGKMLFLYEGLKVDLVDSLTMVKGRGKLAIESFLANTLIKNNNPRKLFGNAVGSDIYVKRNQSKFIFNTWWKATLSGLKGSIGLGQPQMPKRKEED</sequence>
<keyword evidence="1" id="KW-0472">Membrane</keyword>
<evidence type="ECO:0000256" key="1">
    <source>
        <dbReference type="SAM" id="Phobius"/>
    </source>
</evidence>
<evidence type="ECO:0000313" key="2">
    <source>
        <dbReference type="EMBL" id="SHO65401.1"/>
    </source>
</evidence>
<dbReference type="RefSeq" id="WP_073573660.1">
    <property type="nucleotide sequence ID" value="NZ_FRXN01000009.1"/>
</dbReference>
<dbReference type="STRING" id="1073327.SAMN04488108_4062"/>
<feature type="transmembrane region" description="Helical" evidence="1">
    <location>
        <begin position="21"/>
        <end position="44"/>
    </location>
</feature>
<gene>
    <name evidence="2" type="ORF">SAMN04488108_4062</name>
</gene>
<protein>
    <submittedName>
        <fullName evidence="2">Uncharacterized protein</fullName>
    </submittedName>
</protein>
<keyword evidence="1" id="KW-1133">Transmembrane helix</keyword>
<accession>A0A1M7ZKK1</accession>
<keyword evidence="3" id="KW-1185">Reference proteome</keyword>
<name>A0A1M7ZKK1_9BACT</name>
<evidence type="ECO:0000313" key="3">
    <source>
        <dbReference type="Proteomes" id="UP000184609"/>
    </source>
</evidence>
<dbReference type="Proteomes" id="UP000184609">
    <property type="component" value="Unassembled WGS sequence"/>
</dbReference>
<reference evidence="3" key="1">
    <citation type="submission" date="2016-12" db="EMBL/GenBank/DDBJ databases">
        <authorList>
            <person name="Varghese N."/>
            <person name="Submissions S."/>
        </authorList>
    </citation>
    <scope>NUCLEOTIDE SEQUENCE [LARGE SCALE GENOMIC DNA]</scope>
    <source>
        <strain evidence="3">DSM 25035</strain>
    </source>
</reference>
<keyword evidence="1" id="KW-0812">Transmembrane</keyword>
<dbReference type="EMBL" id="FRXN01000009">
    <property type="protein sequence ID" value="SHO65401.1"/>
    <property type="molecule type" value="Genomic_DNA"/>
</dbReference>
<dbReference type="OrthoDB" id="610933at2"/>
<organism evidence="2 3">
    <name type="scientific">Algoriphagus zhangzhouensis</name>
    <dbReference type="NCBI Taxonomy" id="1073327"/>
    <lineage>
        <taxon>Bacteria</taxon>
        <taxon>Pseudomonadati</taxon>
        <taxon>Bacteroidota</taxon>
        <taxon>Cytophagia</taxon>
        <taxon>Cytophagales</taxon>
        <taxon>Cyclobacteriaceae</taxon>
        <taxon>Algoriphagus</taxon>
    </lineage>
</organism>
<proteinExistence type="predicted"/>